<feature type="transmembrane region" description="Helical" evidence="6">
    <location>
        <begin position="336"/>
        <end position="360"/>
    </location>
</feature>
<feature type="transmembrane region" description="Helical" evidence="6">
    <location>
        <begin position="414"/>
        <end position="431"/>
    </location>
</feature>
<comment type="catalytic activity">
    <reaction evidence="6">
        <text>Na(+)(in) + 2 H(+)(out) = Na(+)(out) + 2 H(+)(in)</text>
        <dbReference type="Rhea" id="RHEA:29251"/>
        <dbReference type="ChEBI" id="CHEBI:15378"/>
        <dbReference type="ChEBI" id="CHEBI:29101"/>
    </reaction>
</comment>
<feature type="transmembrane region" description="Helical" evidence="6">
    <location>
        <begin position="203"/>
        <end position="221"/>
    </location>
</feature>
<keyword evidence="6" id="KW-0915">Sodium</keyword>
<feature type="transmembrane region" description="Helical" evidence="6">
    <location>
        <begin position="75"/>
        <end position="93"/>
    </location>
</feature>
<dbReference type="GO" id="GO:0006885">
    <property type="term" value="P:regulation of pH"/>
    <property type="evidence" value="ECO:0007669"/>
    <property type="project" value="InterPro"/>
</dbReference>
<dbReference type="RefSeq" id="WP_228850220.1">
    <property type="nucleotide sequence ID" value="NZ_JADCKQ010000023.1"/>
</dbReference>
<evidence type="ECO:0000256" key="1">
    <source>
        <dbReference type="ARBA" id="ARBA00004429"/>
    </source>
</evidence>
<comment type="subcellular location">
    <subcellularLocation>
        <location evidence="1">Cell inner membrane</location>
        <topology evidence="1">Multi-pass membrane protein</topology>
    </subcellularLocation>
    <subcellularLocation>
        <location evidence="6">Cell membrane</location>
        <topology evidence="6">Multi-pass membrane protein</topology>
    </subcellularLocation>
</comment>
<keyword evidence="6" id="KW-0050">Antiport</keyword>
<dbReference type="GO" id="GO:0005886">
    <property type="term" value="C:plasma membrane"/>
    <property type="evidence" value="ECO:0007669"/>
    <property type="project" value="UniProtKB-SubCell"/>
</dbReference>
<feature type="transmembrane region" description="Helical" evidence="6">
    <location>
        <begin position="175"/>
        <end position="197"/>
    </location>
</feature>
<feature type="transmembrane region" description="Helical" evidence="6">
    <location>
        <begin position="149"/>
        <end position="168"/>
    </location>
</feature>
<feature type="transmembrane region" description="Helical" evidence="6">
    <location>
        <begin position="241"/>
        <end position="259"/>
    </location>
</feature>
<comment type="similarity">
    <text evidence="6">Belongs to the NhaA Na(+)/H(+) (TC 2.A.33) antiporter family.</text>
</comment>
<keyword evidence="6" id="KW-0813">Transport</keyword>
<keyword evidence="6" id="KW-0406">Ion transport</keyword>
<feature type="transmembrane region" description="Helical" evidence="6">
    <location>
        <begin position="114"/>
        <end position="137"/>
    </location>
</feature>
<evidence type="ECO:0000256" key="2">
    <source>
        <dbReference type="ARBA" id="ARBA00022475"/>
    </source>
</evidence>
<gene>
    <name evidence="6" type="primary">nhaA</name>
    <name evidence="7" type="ORF">H1D41_17955</name>
</gene>
<feature type="transmembrane region" description="Helical" evidence="6">
    <location>
        <begin position="7"/>
        <end position="26"/>
    </location>
</feature>
<feature type="transmembrane region" description="Helical" evidence="6">
    <location>
        <begin position="372"/>
        <end position="394"/>
    </location>
</feature>
<name>A0A8J7J8S9_9RHOB</name>
<keyword evidence="5 6" id="KW-0472">Membrane</keyword>
<keyword evidence="2 6" id="KW-1003">Cell membrane</keyword>
<dbReference type="InterPro" id="IPR023171">
    <property type="entry name" value="Na/H_antiporter_dom_sf"/>
</dbReference>
<keyword evidence="6" id="KW-0739">Sodium transport</keyword>
<dbReference type="PANTHER" id="PTHR30341:SF0">
    <property type="entry name" value="NA(+)_H(+) ANTIPORTER NHAA"/>
    <property type="match status" value="1"/>
</dbReference>
<evidence type="ECO:0000256" key="5">
    <source>
        <dbReference type="ARBA" id="ARBA00023136"/>
    </source>
</evidence>
<keyword evidence="8" id="KW-1185">Reference proteome</keyword>
<keyword evidence="3 6" id="KW-0812">Transmembrane</keyword>
<evidence type="ECO:0000313" key="8">
    <source>
        <dbReference type="Proteomes" id="UP000640583"/>
    </source>
</evidence>
<comment type="function">
    <text evidence="6">Na(+)/H(+) antiporter that extrudes sodium in exchange for external protons.</text>
</comment>
<dbReference type="Pfam" id="PF06965">
    <property type="entry name" value="Na_H_antiport_1"/>
    <property type="match status" value="1"/>
</dbReference>
<sequence length="438" mass="47797">MYRVWNFVINYSVLLILGALIALVWANLDPHSYHHVVEYPIWFNDWVGMDAGKWLYKYGDEFHIEDIGDVTRVLTFHYLVNDVLMAFFFAIAAKEVWEAVILKNGSLRGKKAATPLFATLGGMVGPIAVYLGLAAFLGSTTYDAVANGWAVPIATDIAFAYLVGRLVFGAGHPAVRFLLLLAIADDAAGLIILAVFYPSGELAPEWLLLSVAASAAVWFLFNDLPRRMDKGNQMRPISSKVRKYFGFWPYLIAGAFSWYGFQQAGIHPALGLLPIVVTIPHADRAFGIFSEAESYLTDLLNDIEHKLKHPVEIALFFFGLLNAGVEFSAIGSPTWLVLAGLIIGKPIGILIFGWFGAHILKLGLPQGMRTIDLFVIGCVAAIGFTVSLFIAAVAFDSSVMLDGQSVQAAAKMGALFSFAAAIISIIAGKLCRVEKQEL</sequence>
<protein>
    <recommendedName>
        <fullName evidence="6">Na(+)/H(+) antiporter NhaA</fullName>
    </recommendedName>
    <alternativeName>
        <fullName evidence="6">Sodium/proton antiporter NhaA</fullName>
    </alternativeName>
</protein>
<dbReference type="AlphaFoldDB" id="A0A8J7J8S9"/>
<proteinExistence type="inferred from homology"/>
<organism evidence="7 8">
    <name type="scientific">Halocynthiibacter styelae</name>
    <dbReference type="NCBI Taxonomy" id="2761955"/>
    <lineage>
        <taxon>Bacteria</taxon>
        <taxon>Pseudomonadati</taxon>
        <taxon>Pseudomonadota</taxon>
        <taxon>Alphaproteobacteria</taxon>
        <taxon>Rhodobacterales</taxon>
        <taxon>Paracoccaceae</taxon>
        <taxon>Halocynthiibacter</taxon>
    </lineage>
</organism>
<dbReference type="Gene3D" id="1.20.1530.10">
    <property type="entry name" value="Na+/H+ antiporter like domain"/>
    <property type="match status" value="1"/>
</dbReference>
<evidence type="ECO:0000256" key="4">
    <source>
        <dbReference type="ARBA" id="ARBA00022989"/>
    </source>
</evidence>
<evidence type="ECO:0000256" key="3">
    <source>
        <dbReference type="ARBA" id="ARBA00022692"/>
    </source>
</evidence>
<evidence type="ECO:0000313" key="7">
    <source>
        <dbReference type="EMBL" id="MBI1495525.1"/>
    </source>
</evidence>
<dbReference type="EMBL" id="JADCKQ010000023">
    <property type="protein sequence ID" value="MBI1495525.1"/>
    <property type="molecule type" value="Genomic_DNA"/>
</dbReference>
<accession>A0A8J7J8S9</accession>
<dbReference type="GO" id="GO:0015385">
    <property type="term" value="F:sodium:proton antiporter activity"/>
    <property type="evidence" value="ECO:0007669"/>
    <property type="project" value="TreeGrafter"/>
</dbReference>
<evidence type="ECO:0000256" key="6">
    <source>
        <dbReference type="HAMAP-Rule" id="MF_01844"/>
    </source>
</evidence>
<dbReference type="InterPro" id="IPR004670">
    <property type="entry name" value="NhaA"/>
</dbReference>
<dbReference type="PANTHER" id="PTHR30341">
    <property type="entry name" value="SODIUM ION/PROTON ANTIPORTER NHAA-RELATED"/>
    <property type="match status" value="1"/>
</dbReference>
<dbReference type="HAMAP" id="MF_01844">
    <property type="entry name" value="NhaA"/>
    <property type="match status" value="1"/>
</dbReference>
<reference evidence="7" key="1">
    <citation type="submission" date="2020-10" db="EMBL/GenBank/DDBJ databases">
        <title>Paenihalocynthiibacter styelae gen. nov., sp. nov., isolated from stalked sea squirt Styela clava.</title>
        <authorList>
            <person name="Kim Y.-O."/>
            <person name="Yoon J.-H."/>
        </authorList>
    </citation>
    <scope>NUCLEOTIDE SEQUENCE</scope>
    <source>
        <strain evidence="7">MYP1-1</strain>
    </source>
</reference>
<keyword evidence="4 6" id="KW-1133">Transmembrane helix</keyword>
<comment type="caution">
    <text evidence="7">The sequence shown here is derived from an EMBL/GenBank/DDBJ whole genome shotgun (WGS) entry which is preliminary data.</text>
</comment>
<dbReference type="Proteomes" id="UP000640583">
    <property type="component" value="Unassembled WGS sequence"/>
</dbReference>